<sequence length="228" mass="26828">MDTKYKDLRLKEYNEFISVVERLGFMTLSNNCIGFPNLENMTEEDQWHTELPFDPWRWRVNIEKDKKAAYGKLFDKKPGYISLEWYPKFFAARRKRRSFMDMYEDGLMSIYAKQIYELFNEDSILAVHEIKAMAGFTKELNSKYESAMIELQMGMFITVNGTKQKISAKGEPYGWPSTAYSKVETWAKEIVILSDNINPEEAKKEILLRIEEIVPDVQPKKVNRFLGI</sequence>
<dbReference type="RefSeq" id="WP_079590223.1">
    <property type="nucleotide sequence ID" value="NZ_FUYN01000006.1"/>
</dbReference>
<reference evidence="2" key="1">
    <citation type="submission" date="2017-02" db="EMBL/GenBank/DDBJ databases">
        <authorList>
            <person name="Varghese N."/>
            <person name="Submissions S."/>
        </authorList>
    </citation>
    <scope>NUCLEOTIDE SEQUENCE [LARGE SCALE GENOMIC DNA]</scope>
    <source>
        <strain evidence="2">ATCC 35199</strain>
    </source>
</reference>
<dbReference type="Pfam" id="PF24741">
    <property type="entry name" value="AlkZ-rel"/>
    <property type="match status" value="1"/>
</dbReference>
<dbReference type="Proteomes" id="UP000243406">
    <property type="component" value="Unassembled WGS sequence"/>
</dbReference>
<protein>
    <submittedName>
        <fullName evidence="1">Uncharacterized protein</fullName>
    </submittedName>
</protein>
<evidence type="ECO:0000313" key="1">
    <source>
        <dbReference type="EMBL" id="SKB64200.1"/>
    </source>
</evidence>
<dbReference type="EMBL" id="FUYN01000006">
    <property type="protein sequence ID" value="SKB64200.1"/>
    <property type="molecule type" value="Genomic_DNA"/>
</dbReference>
<dbReference type="InterPro" id="IPR056298">
    <property type="entry name" value="AlkZ-rel"/>
</dbReference>
<evidence type="ECO:0000313" key="2">
    <source>
        <dbReference type="Proteomes" id="UP000243406"/>
    </source>
</evidence>
<accession>A0A1T5CYB0</accession>
<dbReference type="AlphaFoldDB" id="A0A1T5CYB0"/>
<keyword evidence="2" id="KW-1185">Reference proteome</keyword>
<dbReference type="OrthoDB" id="1067148at2"/>
<gene>
    <name evidence="1" type="ORF">SAMN02745120_2444</name>
</gene>
<name>A0A1T5CYB0_9FIRM</name>
<proteinExistence type="predicted"/>
<organism evidence="1 2">
    <name type="scientific">Acetoanaerobium noterae</name>
    <dbReference type="NCBI Taxonomy" id="745369"/>
    <lineage>
        <taxon>Bacteria</taxon>
        <taxon>Bacillati</taxon>
        <taxon>Bacillota</taxon>
        <taxon>Clostridia</taxon>
        <taxon>Peptostreptococcales</taxon>
        <taxon>Filifactoraceae</taxon>
        <taxon>Acetoanaerobium</taxon>
    </lineage>
</organism>